<evidence type="ECO:0000256" key="5">
    <source>
        <dbReference type="ARBA" id="ARBA00017322"/>
    </source>
</evidence>
<dbReference type="PANTHER" id="PTHR24421">
    <property type="entry name" value="NITRATE/NITRITE SENSOR PROTEIN NARX-RELATED"/>
    <property type="match status" value="1"/>
</dbReference>
<evidence type="ECO:0000256" key="1">
    <source>
        <dbReference type="ARBA" id="ARBA00000085"/>
    </source>
</evidence>
<dbReference type="Gene3D" id="1.20.5.1930">
    <property type="match status" value="1"/>
</dbReference>
<dbReference type="RefSeq" id="WP_311663941.1">
    <property type="nucleotide sequence ID" value="NZ_JAVRHT010000024.1"/>
</dbReference>
<dbReference type="PROSITE" id="PS50109">
    <property type="entry name" value="HIS_KIN"/>
    <property type="match status" value="1"/>
</dbReference>
<comment type="caution">
    <text evidence="19">The sequence shown here is derived from an EMBL/GenBank/DDBJ whole genome shotgun (WGS) entry which is preliminary data.</text>
</comment>
<dbReference type="InterPro" id="IPR000700">
    <property type="entry name" value="PAS-assoc_C"/>
</dbReference>
<accession>A0ABU3BSG8</accession>
<evidence type="ECO:0000313" key="20">
    <source>
        <dbReference type="Proteomes" id="UP001267426"/>
    </source>
</evidence>
<evidence type="ECO:0000256" key="11">
    <source>
        <dbReference type="ARBA" id="ARBA00023004"/>
    </source>
</evidence>
<dbReference type="InterPro" id="IPR036890">
    <property type="entry name" value="HATPase_C_sf"/>
</dbReference>
<dbReference type="NCBIfam" id="TIGR00229">
    <property type="entry name" value="sensory_box"/>
    <property type="match status" value="1"/>
</dbReference>
<evidence type="ECO:0000256" key="14">
    <source>
        <dbReference type="ARBA" id="ARBA00024827"/>
    </source>
</evidence>
<keyword evidence="12" id="KW-0902">Two-component regulatory system</keyword>
<feature type="region of interest" description="Disordered" evidence="16">
    <location>
        <begin position="1"/>
        <end position="34"/>
    </location>
</feature>
<evidence type="ECO:0000256" key="10">
    <source>
        <dbReference type="ARBA" id="ARBA00022777"/>
    </source>
</evidence>
<reference evidence="19 20" key="1">
    <citation type="submission" date="2023-09" db="EMBL/GenBank/DDBJ databases">
        <authorList>
            <person name="Rey-Velasco X."/>
        </authorList>
    </citation>
    <scope>NUCLEOTIDE SEQUENCE [LARGE SCALE GENOMIC DNA]</scope>
    <source>
        <strain evidence="19 20">F394</strain>
    </source>
</reference>
<keyword evidence="6" id="KW-0004">4Fe-4S</keyword>
<dbReference type="Gene3D" id="3.30.565.10">
    <property type="entry name" value="Histidine kinase-like ATPase, C-terminal domain"/>
    <property type="match status" value="1"/>
</dbReference>
<keyword evidence="7" id="KW-0963">Cytoplasm</keyword>
<feature type="domain" description="Histidine kinase" evidence="17">
    <location>
        <begin position="176"/>
        <end position="368"/>
    </location>
</feature>
<proteinExistence type="predicted"/>
<dbReference type="InterPro" id="IPR035965">
    <property type="entry name" value="PAS-like_dom_sf"/>
</dbReference>
<dbReference type="EMBL" id="JAVRHT010000024">
    <property type="protein sequence ID" value="MDT0632229.1"/>
    <property type="molecule type" value="Genomic_DNA"/>
</dbReference>
<evidence type="ECO:0000256" key="6">
    <source>
        <dbReference type="ARBA" id="ARBA00022485"/>
    </source>
</evidence>
<dbReference type="InterPro" id="IPR000014">
    <property type="entry name" value="PAS"/>
</dbReference>
<comment type="subcellular location">
    <subcellularLocation>
        <location evidence="3">Cytoplasm</location>
    </subcellularLocation>
</comment>
<dbReference type="PRINTS" id="PR00344">
    <property type="entry name" value="BCTRLSENSOR"/>
</dbReference>
<evidence type="ECO:0000256" key="12">
    <source>
        <dbReference type="ARBA" id="ARBA00023012"/>
    </source>
</evidence>
<evidence type="ECO:0000256" key="13">
    <source>
        <dbReference type="ARBA" id="ARBA00023014"/>
    </source>
</evidence>
<dbReference type="InterPro" id="IPR011712">
    <property type="entry name" value="Sig_transdc_His_kin_sub3_dim/P"/>
</dbReference>
<evidence type="ECO:0000256" key="8">
    <source>
        <dbReference type="ARBA" id="ARBA00022679"/>
    </source>
</evidence>
<dbReference type="Gene3D" id="3.30.450.20">
    <property type="entry name" value="PAS domain"/>
    <property type="match status" value="1"/>
</dbReference>
<dbReference type="EC" id="2.7.13.3" evidence="4"/>
<keyword evidence="20" id="KW-1185">Reference proteome</keyword>
<dbReference type="InterPro" id="IPR013655">
    <property type="entry name" value="PAS_fold_3"/>
</dbReference>
<keyword evidence="10" id="KW-0418">Kinase</keyword>
<dbReference type="PROSITE" id="PS50113">
    <property type="entry name" value="PAC"/>
    <property type="match status" value="1"/>
</dbReference>
<keyword evidence="13" id="KW-0411">Iron-sulfur</keyword>
<comment type="function">
    <text evidence="14">Member of the two-component regulatory system NreB/NreC involved in the control of dissimilatory nitrate/nitrite reduction in response to oxygen. NreB functions as a direct oxygen sensor histidine kinase which is autophosphorylated, in the absence of oxygen, probably at the conserved histidine residue, and transfers its phosphate group probably to a conserved aspartate residue of NreC. NreB/NreC activates the expression of the nitrate (narGHJI) and nitrite (nir) reductase operons, as well as the putative nitrate transporter gene narT.</text>
</comment>
<dbReference type="Proteomes" id="UP001267426">
    <property type="component" value="Unassembled WGS sequence"/>
</dbReference>
<keyword evidence="8" id="KW-0808">Transferase</keyword>
<dbReference type="PANTHER" id="PTHR24421:SF59">
    <property type="entry name" value="OXYGEN SENSOR HISTIDINE KINASE NREB"/>
    <property type="match status" value="1"/>
</dbReference>
<sequence>MTDARPAAPDDGDRPDDGSAGLRPAGSPAGETEGGERLALALRAGRMGTWHVDVATDRATVDAQEAELLGLAPGTQTIAVADFFACIHPDDRAQVAEAVARSGDRDQDYQAEFRVVRPDGSVRWLSAAGRTLRDAGGQPATVVGINADVTERKRAEAELRRVSARLVQAGEDERRRIARDLHDELGGLLTSLQMSLRMNPARLPEARAELAESEALVKAMARRVRELSLDLRPSLLDDLGLGPALDQLTARFARRTGVAVDLRCEVESGERFAPEVETTAYRIVQEALTNVARHAGADRAQVLCHREPSGLVVHVVDEGHGFEEGAGGAASSTGLSVMRERAALVGGACEVVSDPGAGTRVTARLPLP</sequence>
<organism evidence="19 20">
    <name type="scientific">Rubrivirga litoralis</name>
    <dbReference type="NCBI Taxonomy" id="3075598"/>
    <lineage>
        <taxon>Bacteria</taxon>
        <taxon>Pseudomonadati</taxon>
        <taxon>Rhodothermota</taxon>
        <taxon>Rhodothermia</taxon>
        <taxon>Rhodothermales</taxon>
        <taxon>Rubricoccaceae</taxon>
        <taxon>Rubrivirga</taxon>
    </lineage>
</organism>
<dbReference type="CDD" id="cd16917">
    <property type="entry name" value="HATPase_UhpB-NarQ-NarX-like"/>
    <property type="match status" value="1"/>
</dbReference>
<dbReference type="InterPro" id="IPR001610">
    <property type="entry name" value="PAC"/>
</dbReference>
<gene>
    <name evidence="19" type="ORF">RM540_10775</name>
</gene>
<evidence type="ECO:0000313" key="19">
    <source>
        <dbReference type="EMBL" id="MDT0632229.1"/>
    </source>
</evidence>
<dbReference type="CDD" id="cd00130">
    <property type="entry name" value="PAS"/>
    <property type="match status" value="1"/>
</dbReference>
<keyword evidence="9" id="KW-0479">Metal-binding</keyword>
<evidence type="ECO:0000256" key="9">
    <source>
        <dbReference type="ARBA" id="ARBA00022723"/>
    </source>
</evidence>
<dbReference type="Pfam" id="PF02518">
    <property type="entry name" value="HATPase_c"/>
    <property type="match status" value="1"/>
</dbReference>
<dbReference type="InterPro" id="IPR003594">
    <property type="entry name" value="HATPase_dom"/>
</dbReference>
<dbReference type="SUPFAM" id="SSF55785">
    <property type="entry name" value="PYP-like sensor domain (PAS domain)"/>
    <property type="match status" value="1"/>
</dbReference>
<dbReference type="Pfam" id="PF07730">
    <property type="entry name" value="HisKA_3"/>
    <property type="match status" value="1"/>
</dbReference>
<comment type="cofactor">
    <cofactor evidence="2">
        <name>[4Fe-4S] cluster</name>
        <dbReference type="ChEBI" id="CHEBI:49883"/>
    </cofactor>
</comment>
<dbReference type="InterPro" id="IPR005467">
    <property type="entry name" value="His_kinase_dom"/>
</dbReference>
<feature type="domain" description="PAC" evidence="18">
    <location>
        <begin position="109"/>
        <end position="161"/>
    </location>
</feature>
<evidence type="ECO:0000256" key="7">
    <source>
        <dbReference type="ARBA" id="ARBA00022490"/>
    </source>
</evidence>
<evidence type="ECO:0000256" key="15">
    <source>
        <dbReference type="ARBA" id="ARBA00030800"/>
    </source>
</evidence>
<evidence type="ECO:0000259" key="17">
    <source>
        <dbReference type="PROSITE" id="PS50109"/>
    </source>
</evidence>
<evidence type="ECO:0000256" key="3">
    <source>
        <dbReference type="ARBA" id="ARBA00004496"/>
    </source>
</evidence>
<dbReference type="Gene3D" id="2.10.70.100">
    <property type="match status" value="1"/>
</dbReference>
<evidence type="ECO:0000259" key="18">
    <source>
        <dbReference type="PROSITE" id="PS50113"/>
    </source>
</evidence>
<dbReference type="SMART" id="SM00086">
    <property type="entry name" value="PAC"/>
    <property type="match status" value="1"/>
</dbReference>
<dbReference type="InterPro" id="IPR050482">
    <property type="entry name" value="Sensor_HK_TwoCompSys"/>
</dbReference>
<protein>
    <recommendedName>
        <fullName evidence="5">Oxygen sensor histidine kinase NreB</fullName>
        <ecNumber evidence="4">2.7.13.3</ecNumber>
    </recommendedName>
    <alternativeName>
        <fullName evidence="15">Nitrogen regulation protein B</fullName>
    </alternativeName>
</protein>
<keyword evidence="11" id="KW-0408">Iron</keyword>
<dbReference type="InterPro" id="IPR004358">
    <property type="entry name" value="Sig_transdc_His_kin-like_C"/>
</dbReference>
<comment type="catalytic activity">
    <reaction evidence="1">
        <text>ATP + protein L-histidine = ADP + protein N-phospho-L-histidine.</text>
        <dbReference type="EC" id="2.7.13.3"/>
    </reaction>
</comment>
<evidence type="ECO:0000256" key="4">
    <source>
        <dbReference type="ARBA" id="ARBA00012438"/>
    </source>
</evidence>
<evidence type="ECO:0000256" key="16">
    <source>
        <dbReference type="SAM" id="MobiDB-lite"/>
    </source>
</evidence>
<dbReference type="Pfam" id="PF08447">
    <property type="entry name" value="PAS_3"/>
    <property type="match status" value="1"/>
</dbReference>
<name>A0ABU3BSG8_9BACT</name>
<evidence type="ECO:0000256" key="2">
    <source>
        <dbReference type="ARBA" id="ARBA00001966"/>
    </source>
</evidence>
<dbReference type="SUPFAM" id="SSF55874">
    <property type="entry name" value="ATPase domain of HSP90 chaperone/DNA topoisomerase II/histidine kinase"/>
    <property type="match status" value="1"/>
</dbReference>